<dbReference type="SUPFAM" id="SSF53686">
    <property type="entry name" value="Tryptophan synthase beta subunit-like PLP-dependent enzymes"/>
    <property type="match status" value="1"/>
</dbReference>
<keyword evidence="7" id="KW-0963">Cytoplasm</keyword>
<evidence type="ECO:0000256" key="6">
    <source>
        <dbReference type="ARBA" id="ARBA00022432"/>
    </source>
</evidence>
<dbReference type="GO" id="GO:0005737">
    <property type="term" value="C:cytoplasm"/>
    <property type="evidence" value="ECO:0007669"/>
    <property type="project" value="UniProtKB-SubCell"/>
</dbReference>
<sequence length="323" mass="34612">MSLDAPPTRTPWIQTPCLRSAALSLEAGCNIYLKLENLQPSGSFKSRGIGHLMSRAISTHGPSKPIHFYCSSGGNAGLACATAAISLQRPATIVVPLSTSPLMIEKLKTMGADVVQIGDHWSEADKYLREQLLEKDKDGVYVPPFDHEDVWAGHSTLIEELEEQMSGSGAGRLEDGDRRAVKVLAMETAGADSLAKALEKGELVTLPAITSIATSLGAARVCQKAFDWGQRRDVTSYVSSDAEAAMGCVRLADDERIMVEAACGVNVAPIYTGKLPSILFPELSKEEFGKLNIVVVVCGGSNVTLAILEKYRIGYAKDVVMSK</sequence>
<evidence type="ECO:0000256" key="3">
    <source>
        <dbReference type="ARBA" id="ARBA00004742"/>
    </source>
</evidence>
<dbReference type="GO" id="GO:0009097">
    <property type="term" value="P:isoleucine biosynthetic process"/>
    <property type="evidence" value="ECO:0007669"/>
    <property type="project" value="TreeGrafter"/>
</dbReference>
<accession>A0A9P6VCB0</accession>
<feature type="domain" description="Tryptophan synthase beta chain-like PALP" evidence="11">
    <location>
        <begin position="13"/>
        <end position="274"/>
    </location>
</feature>
<dbReference type="Pfam" id="PF00291">
    <property type="entry name" value="PALP"/>
    <property type="match status" value="1"/>
</dbReference>
<proteinExistence type="inferred from homology"/>
<dbReference type="GO" id="GO:0004794">
    <property type="term" value="F:threonine deaminase activity"/>
    <property type="evidence" value="ECO:0007669"/>
    <property type="project" value="TreeGrafter"/>
</dbReference>
<keyword evidence="6" id="KW-0312">Gluconeogenesis</keyword>
<dbReference type="GO" id="GO:0030170">
    <property type="term" value="F:pyridoxal phosphate binding"/>
    <property type="evidence" value="ECO:0007669"/>
    <property type="project" value="InterPro"/>
</dbReference>
<evidence type="ECO:0000313" key="13">
    <source>
        <dbReference type="Proteomes" id="UP000785200"/>
    </source>
</evidence>
<dbReference type="GO" id="GO:0006094">
    <property type="term" value="P:gluconeogenesis"/>
    <property type="evidence" value="ECO:0007669"/>
    <property type="project" value="UniProtKB-KW"/>
</dbReference>
<evidence type="ECO:0000256" key="1">
    <source>
        <dbReference type="ARBA" id="ARBA00001933"/>
    </source>
</evidence>
<evidence type="ECO:0000256" key="9">
    <source>
        <dbReference type="ARBA" id="ARBA00023239"/>
    </source>
</evidence>
<dbReference type="PANTHER" id="PTHR48078:SF2">
    <property type="entry name" value="CATABOLIC L-SERINE_THREONINE DEHYDRATASE"/>
    <property type="match status" value="1"/>
</dbReference>
<evidence type="ECO:0000313" key="12">
    <source>
        <dbReference type="EMBL" id="KAG0645332.1"/>
    </source>
</evidence>
<evidence type="ECO:0000256" key="7">
    <source>
        <dbReference type="ARBA" id="ARBA00022490"/>
    </source>
</evidence>
<evidence type="ECO:0000256" key="4">
    <source>
        <dbReference type="ARBA" id="ARBA00010869"/>
    </source>
</evidence>
<dbReference type="Gene3D" id="3.40.50.1100">
    <property type="match status" value="2"/>
</dbReference>
<dbReference type="GO" id="GO:0006565">
    <property type="term" value="P:L-serine catabolic process"/>
    <property type="evidence" value="ECO:0007669"/>
    <property type="project" value="TreeGrafter"/>
</dbReference>
<dbReference type="AlphaFoldDB" id="A0A9P6VCB0"/>
<comment type="cofactor">
    <cofactor evidence="1">
        <name>pyridoxal 5'-phosphate</name>
        <dbReference type="ChEBI" id="CHEBI:597326"/>
    </cofactor>
</comment>
<dbReference type="PANTHER" id="PTHR48078">
    <property type="entry name" value="THREONINE DEHYDRATASE, MITOCHONDRIAL-RELATED"/>
    <property type="match status" value="1"/>
</dbReference>
<dbReference type="Proteomes" id="UP000785200">
    <property type="component" value="Unassembled WGS sequence"/>
</dbReference>
<keyword evidence="8" id="KW-0663">Pyridoxal phosphate</keyword>
<dbReference type="InterPro" id="IPR001926">
    <property type="entry name" value="TrpB-like_PALP"/>
</dbReference>
<evidence type="ECO:0000256" key="8">
    <source>
        <dbReference type="ARBA" id="ARBA00022898"/>
    </source>
</evidence>
<evidence type="ECO:0000259" key="11">
    <source>
        <dbReference type="Pfam" id="PF00291"/>
    </source>
</evidence>
<reference evidence="12" key="1">
    <citation type="submission" date="2019-07" db="EMBL/GenBank/DDBJ databases">
        <title>Hyphodiscus hymeniophilus genome sequencing and assembly.</title>
        <authorList>
            <person name="Kramer G."/>
            <person name="Nodwell J."/>
        </authorList>
    </citation>
    <scope>NUCLEOTIDE SEQUENCE</scope>
    <source>
        <strain evidence="12">ATCC 34498</strain>
    </source>
</reference>
<organism evidence="12 13">
    <name type="scientific">Hyphodiscus hymeniophilus</name>
    <dbReference type="NCBI Taxonomy" id="353542"/>
    <lineage>
        <taxon>Eukaryota</taxon>
        <taxon>Fungi</taxon>
        <taxon>Dikarya</taxon>
        <taxon>Ascomycota</taxon>
        <taxon>Pezizomycotina</taxon>
        <taxon>Leotiomycetes</taxon>
        <taxon>Helotiales</taxon>
        <taxon>Hyphodiscaceae</taxon>
        <taxon>Hyphodiscus</taxon>
    </lineage>
</organism>
<comment type="subcellular location">
    <subcellularLocation>
        <location evidence="2">Cytoplasm</location>
    </subcellularLocation>
</comment>
<dbReference type="GO" id="GO:0006567">
    <property type="term" value="P:L-threonine catabolic process"/>
    <property type="evidence" value="ECO:0007669"/>
    <property type="project" value="TreeGrafter"/>
</dbReference>
<dbReference type="InterPro" id="IPR036052">
    <property type="entry name" value="TrpB-like_PALP_sf"/>
</dbReference>
<comment type="caution">
    <text evidence="12">The sequence shown here is derived from an EMBL/GenBank/DDBJ whole genome shotgun (WGS) entry which is preliminary data.</text>
</comment>
<evidence type="ECO:0000256" key="2">
    <source>
        <dbReference type="ARBA" id="ARBA00004496"/>
    </source>
</evidence>
<comment type="similarity">
    <text evidence="4">Belongs to the serine/threonine dehydratase family.</text>
</comment>
<protein>
    <recommendedName>
        <fullName evidence="5">L-serine ammonia-lyase</fullName>
        <ecNumber evidence="5">4.3.1.17</ecNumber>
    </recommendedName>
</protein>
<dbReference type="EC" id="4.3.1.17" evidence="5"/>
<keyword evidence="13" id="KW-1185">Reference proteome</keyword>
<dbReference type="GO" id="GO:0003941">
    <property type="term" value="F:L-serine ammonia-lyase activity"/>
    <property type="evidence" value="ECO:0007669"/>
    <property type="project" value="UniProtKB-EC"/>
</dbReference>
<keyword evidence="9" id="KW-0456">Lyase</keyword>
<dbReference type="InterPro" id="IPR050147">
    <property type="entry name" value="Ser/Thr_Dehydratase"/>
</dbReference>
<comment type="catalytic activity">
    <reaction evidence="10">
        <text>L-serine = pyruvate + NH4(+)</text>
        <dbReference type="Rhea" id="RHEA:19169"/>
        <dbReference type="ChEBI" id="CHEBI:15361"/>
        <dbReference type="ChEBI" id="CHEBI:28938"/>
        <dbReference type="ChEBI" id="CHEBI:33384"/>
        <dbReference type="EC" id="4.3.1.17"/>
    </reaction>
</comment>
<evidence type="ECO:0000256" key="10">
    <source>
        <dbReference type="ARBA" id="ARBA00049406"/>
    </source>
</evidence>
<dbReference type="InterPro" id="IPR000634">
    <property type="entry name" value="Ser/Thr_deHydtase_PyrdxlP-BS"/>
</dbReference>
<comment type="pathway">
    <text evidence="3">Carbohydrate biosynthesis; gluconeogenesis.</text>
</comment>
<dbReference type="PROSITE" id="PS00165">
    <property type="entry name" value="DEHYDRATASE_SER_THR"/>
    <property type="match status" value="1"/>
</dbReference>
<evidence type="ECO:0000256" key="5">
    <source>
        <dbReference type="ARBA" id="ARBA00012093"/>
    </source>
</evidence>
<name>A0A9P6VCB0_9HELO</name>
<dbReference type="EMBL" id="VNKQ01000019">
    <property type="protein sequence ID" value="KAG0645332.1"/>
    <property type="molecule type" value="Genomic_DNA"/>
</dbReference>
<dbReference type="OrthoDB" id="7773036at2759"/>
<gene>
    <name evidence="12" type="ORF">D0Z07_8910</name>
</gene>
<dbReference type="FunFam" id="3.40.50.1100:FF:000040">
    <property type="entry name" value="L-serine dehydratase, putative"/>
    <property type="match status" value="1"/>
</dbReference>